<feature type="domain" description="F-box" evidence="1">
    <location>
        <begin position="3"/>
        <end position="43"/>
    </location>
</feature>
<dbReference type="OrthoDB" id="1638493at2759"/>
<dbReference type="Pfam" id="PF00646">
    <property type="entry name" value="F-box"/>
    <property type="match status" value="1"/>
</dbReference>
<sequence length="367" mass="41285">MHITDLANEILLHILQSCPTISSLLAVASTCKHLHSILAHHKLPLLYQSFEAQYGPSQDAIRLVTYNSSQLAHIPRPAPPQSMALLQRLVEAGQVAEKWATVYPSQKWTAEESANRRLLSTAESYKLRRACYRVWLYNMAFHTPQHTRMGRLQPQVVRTRAQVLRPWPAEQLAEMLDLHAIFRAVLHSHICPSNGTVLRRHKQRFPDDPFPLVSATKVARLINDPLADFHQAFFHSTPHVSKLSMANSYSQYGATVEGWGDEITQYYVVEDMLKFDPGQLMHLYRSLTGQAGSDAELTAFNSFGSRKATVEHFVAGQGDWFENNGETLVETICFVVGERGGDGRELGELVEGGLEGICRRDLVDDVE</sequence>
<dbReference type="InterPro" id="IPR036047">
    <property type="entry name" value="F-box-like_dom_sf"/>
</dbReference>
<evidence type="ECO:0000313" key="3">
    <source>
        <dbReference type="Proteomes" id="UP000664203"/>
    </source>
</evidence>
<dbReference type="InterPro" id="IPR001810">
    <property type="entry name" value="F-box_dom"/>
</dbReference>
<organism evidence="2 3">
    <name type="scientific">Alectoria fallacina</name>
    <dbReference type="NCBI Taxonomy" id="1903189"/>
    <lineage>
        <taxon>Eukaryota</taxon>
        <taxon>Fungi</taxon>
        <taxon>Dikarya</taxon>
        <taxon>Ascomycota</taxon>
        <taxon>Pezizomycotina</taxon>
        <taxon>Lecanoromycetes</taxon>
        <taxon>OSLEUM clade</taxon>
        <taxon>Lecanoromycetidae</taxon>
        <taxon>Lecanorales</taxon>
        <taxon>Lecanorineae</taxon>
        <taxon>Parmeliaceae</taxon>
        <taxon>Alectoria</taxon>
    </lineage>
</organism>
<proteinExistence type="predicted"/>
<dbReference type="AlphaFoldDB" id="A0A8H3IM80"/>
<gene>
    <name evidence="2" type="ORF">ALECFALPRED_005493</name>
</gene>
<keyword evidence="3" id="KW-1185">Reference proteome</keyword>
<dbReference type="CDD" id="cd09917">
    <property type="entry name" value="F-box_SF"/>
    <property type="match status" value="1"/>
</dbReference>
<comment type="caution">
    <text evidence="2">The sequence shown here is derived from an EMBL/GenBank/DDBJ whole genome shotgun (WGS) entry which is preliminary data.</text>
</comment>
<evidence type="ECO:0000313" key="2">
    <source>
        <dbReference type="EMBL" id="CAF9933157.1"/>
    </source>
</evidence>
<dbReference type="SUPFAM" id="SSF81383">
    <property type="entry name" value="F-box domain"/>
    <property type="match status" value="1"/>
</dbReference>
<dbReference type="EMBL" id="CAJPDR010000348">
    <property type="protein sequence ID" value="CAF9933157.1"/>
    <property type="molecule type" value="Genomic_DNA"/>
</dbReference>
<dbReference type="Proteomes" id="UP000664203">
    <property type="component" value="Unassembled WGS sequence"/>
</dbReference>
<reference evidence="2" key="1">
    <citation type="submission" date="2021-03" db="EMBL/GenBank/DDBJ databases">
        <authorList>
            <person name="Tagirdzhanova G."/>
        </authorList>
    </citation>
    <scope>NUCLEOTIDE SEQUENCE</scope>
</reference>
<protein>
    <recommendedName>
        <fullName evidence="1">F-box domain-containing protein</fullName>
    </recommendedName>
</protein>
<accession>A0A8H3IM80</accession>
<name>A0A8H3IM80_9LECA</name>
<evidence type="ECO:0000259" key="1">
    <source>
        <dbReference type="Pfam" id="PF00646"/>
    </source>
</evidence>